<dbReference type="Pfam" id="PF04542">
    <property type="entry name" value="Sigma70_r2"/>
    <property type="match status" value="1"/>
</dbReference>
<name>A0ABW4G6G2_9ACTN</name>
<comment type="similarity">
    <text evidence="1">Belongs to the sigma-70 factor family. ECF subfamily.</text>
</comment>
<dbReference type="InterPro" id="IPR046531">
    <property type="entry name" value="DUF6596"/>
</dbReference>
<dbReference type="Pfam" id="PF20239">
    <property type="entry name" value="DUF6596"/>
    <property type="match status" value="1"/>
</dbReference>
<dbReference type="InterPro" id="IPR013324">
    <property type="entry name" value="RNA_pol_sigma_r3/r4-like"/>
</dbReference>
<dbReference type="InterPro" id="IPR036388">
    <property type="entry name" value="WH-like_DNA-bd_sf"/>
</dbReference>
<feature type="domain" description="DUF6596" evidence="7">
    <location>
        <begin position="190"/>
        <end position="289"/>
    </location>
</feature>
<dbReference type="Gene3D" id="1.10.10.10">
    <property type="entry name" value="Winged helix-like DNA-binding domain superfamily/Winged helix DNA-binding domain"/>
    <property type="match status" value="1"/>
</dbReference>
<accession>A0ABW4G6G2</accession>
<dbReference type="NCBIfam" id="TIGR02937">
    <property type="entry name" value="sigma70-ECF"/>
    <property type="match status" value="1"/>
</dbReference>
<gene>
    <name evidence="8" type="ORF">ACFSJ0_13790</name>
</gene>
<organism evidence="8 9">
    <name type="scientific">Nonomuraea guangzhouensis</name>
    <dbReference type="NCBI Taxonomy" id="1291555"/>
    <lineage>
        <taxon>Bacteria</taxon>
        <taxon>Bacillati</taxon>
        <taxon>Actinomycetota</taxon>
        <taxon>Actinomycetes</taxon>
        <taxon>Streptosporangiales</taxon>
        <taxon>Streptosporangiaceae</taxon>
        <taxon>Nonomuraea</taxon>
    </lineage>
</organism>
<evidence type="ECO:0000256" key="1">
    <source>
        <dbReference type="ARBA" id="ARBA00010641"/>
    </source>
</evidence>
<evidence type="ECO:0000313" key="8">
    <source>
        <dbReference type="EMBL" id="MFD1538120.1"/>
    </source>
</evidence>
<protein>
    <submittedName>
        <fullName evidence="8">RNA polymerase sigma factor</fullName>
    </submittedName>
</protein>
<dbReference type="PANTHER" id="PTHR47756">
    <property type="entry name" value="BLL6612 PROTEIN-RELATED"/>
    <property type="match status" value="1"/>
</dbReference>
<dbReference type="InterPro" id="IPR007627">
    <property type="entry name" value="RNA_pol_sigma70_r2"/>
</dbReference>
<feature type="domain" description="RNA polymerase sigma-70 region 2" evidence="5">
    <location>
        <begin position="24"/>
        <end position="89"/>
    </location>
</feature>
<keyword evidence="9" id="KW-1185">Reference proteome</keyword>
<reference evidence="9" key="1">
    <citation type="journal article" date="2019" name="Int. J. Syst. Evol. Microbiol.">
        <title>The Global Catalogue of Microorganisms (GCM) 10K type strain sequencing project: providing services to taxonomists for standard genome sequencing and annotation.</title>
        <authorList>
            <consortium name="The Broad Institute Genomics Platform"/>
            <consortium name="The Broad Institute Genome Sequencing Center for Infectious Disease"/>
            <person name="Wu L."/>
            <person name="Ma J."/>
        </authorList>
    </citation>
    <scope>NUCLEOTIDE SEQUENCE [LARGE SCALE GENOMIC DNA]</scope>
    <source>
        <strain evidence="9">CGMCC 1.15399</strain>
    </source>
</reference>
<evidence type="ECO:0000256" key="4">
    <source>
        <dbReference type="ARBA" id="ARBA00023163"/>
    </source>
</evidence>
<evidence type="ECO:0000259" key="5">
    <source>
        <dbReference type="Pfam" id="PF04542"/>
    </source>
</evidence>
<evidence type="ECO:0000259" key="7">
    <source>
        <dbReference type="Pfam" id="PF20239"/>
    </source>
</evidence>
<comment type="caution">
    <text evidence="8">The sequence shown here is derived from an EMBL/GenBank/DDBJ whole genome shotgun (WGS) entry which is preliminary data.</text>
</comment>
<dbReference type="InterPro" id="IPR013325">
    <property type="entry name" value="RNA_pol_sigma_r2"/>
</dbReference>
<dbReference type="Pfam" id="PF08281">
    <property type="entry name" value="Sigma70_r4_2"/>
    <property type="match status" value="1"/>
</dbReference>
<feature type="domain" description="RNA polymerase sigma factor 70 region 4 type 2" evidence="6">
    <location>
        <begin position="121"/>
        <end position="171"/>
    </location>
</feature>
<dbReference type="InterPro" id="IPR013249">
    <property type="entry name" value="RNA_pol_sigma70_r4_t2"/>
</dbReference>
<sequence length="428" mass="46414">MTPDPTTPVPMTPDPMTPDVEGVFRTEYGRAVSVLVRVFGDIDLAEEAVQDAFSEAVKRWPSTGPPPSPAGWIITTARHRAVDRLRREATRDRRHAEAALLHARDEPAEEGPVRDDRLRLIFTCCHPALATAAQVALTLRLLGGLSTAEIAHAFLVPEPTMAQRLVRAKGKIRDARIPYRVPADADLPARLRSVLAVVYLIFNEGYTASSGDRLTREDLAAEAIRLGRLLAALMPDEPEVLGLLALMLLIESRRATRTTPDGDLVLLADQDRSRWEHSLIAEGQALVRACLRRGRPGPYQIQAAINAVHSDAPSAAATDWGQILQLYDQLMVLTPSPVVALNRAVAVAEVNGPSAALALVDTLDLDDFYLYHAIRADLLRRLGRGAEAALAYEAAIARSGNAAERAFLRRAALVVAPPPDRPAGPPPP</sequence>
<dbReference type="PANTHER" id="PTHR47756:SF2">
    <property type="entry name" value="BLL6612 PROTEIN"/>
    <property type="match status" value="1"/>
</dbReference>
<evidence type="ECO:0000256" key="3">
    <source>
        <dbReference type="ARBA" id="ARBA00023082"/>
    </source>
</evidence>
<keyword evidence="4" id="KW-0804">Transcription</keyword>
<keyword evidence="3" id="KW-0731">Sigma factor</keyword>
<evidence type="ECO:0000313" key="9">
    <source>
        <dbReference type="Proteomes" id="UP001597097"/>
    </source>
</evidence>
<dbReference type="Proteomes" id="UP001597097">
    <property type="component" value="Unassembled WGS sequence"/>
</dbReference>
<keyword evidence="2" id="KW-0805">Transcription regulation</keyword>
<proteinExistence type="inferred from homology"/>
<dbReference type="Gene3D" id="1.10.1740.10">
    <property type="match status" value="1"/>
</dbReference>
<dbReference type="RefSeq" id="WP_246651583.1">
    <property type="nucleotide sequence ID" value="NZ_JAHKRM010000010.1"/>
</dbReference>
<evidence type="ECO:0000259" key="6">
    <source>
        <dbReference type="Pfam" id="PF08281"/>
    </source>
</evidence>
<dbReference type="SUPFAM" id="SSF88946">
    <property type="entry name" value="Sigma2 domain of RNA polymerase sigma factors"/>
    <property type="match status" value="1"/>
</dbReference>
<dbReference type="InterPro" id="IPR014284">
    <property type="entry name" value="RNA_pol_sigma-70_dom"/>
</dbReference>
<dbReference type="EMBL" id="JBHUCM010000012">
    <property type="protein sequence ID" value="MFD1538120.1"/>
    <property type="molecule type" value="Genomic_DNA"/>
</dbReference>
<evidence type="ECO:0000256" key="2">
    <source>
        <dbReference type="ARBA" id="ARBA00023015"/>
    </source>
</evidence>
<dbReference type="SUPFAM" id="SSF88659">
    <property type="entry name" value="Sigma3 and sigma4 domains of RNA polymerase sigma factors"/>
    <property type="match status" value="1"/>
</dbReference>